<dbReference type="KEGG" id="bpy:Bphyt_7312"/>
<protein>
    <submittedName>
        <fullName evidence="1">Uncharacterized protein</fullName>
    </submittedName>
</protein>
<sequence length="84" mass="9124">MVQFAEIIRAARHRYLETGETAGYQAIGVGMCEDAALDILVGLAPADEDAQTCRDDDPSWLAGLSFDYEPFDSDALLFGGPRLN</sequence>
<dbReference type="RefSeq" id="WP_012430970.1">
    <property type="nucleotide sequence ID" value="NC_010679.1"/>
</dbReference>
<reference evidence="1 2" key="1">
    <citation type="journal article" date="2011" name="J. Bacteriol.">
        <title>Complete genome sequence of the plant growth-promoting endophyte Burkholderia phytofirmans strain PsJN.</title>
        <authorList>
            <person name="Weilharter A."/>
            <person name="Mitter B."/>
            <person name="Shin M.V."/>
            <person name="Chain P.S."/>
            <person name="Nowak J."/>
            <person name="Sessitsch A."/>
        </authorList>
    </citation>
    <scope>NUCLEOTIDE SEQUENCE [LARGE SCALE GENOMIC DNA]</scope>
    <source>
        <strain evidence="2">DSM 17436 / LMG 22146 / PsJN</strain>
        <plasmid evidence="1 2">pBPHYT01</plasmid>
    </source>
</reference>
<evidence type="ECO:0000313" key="1">
    <source>
        <dbReference type="EMBL" id="ACD21597.1"/>
    </source>
</evidence>
<keyword evidence="1" id="KW-0614">Plasmid</keyword>
<dbReference type="EMBL" id="CP001054">
    <property type="protein sequence ID" value="ACD21597.1"/>
    <property type="molecule type" value="Genomic_DNA"/>
</dbReference>
<dbReference type="HOGENOM" id="CLU_2521261_0_0_4"/>
<dbReference type="AlphaFoldDB" id="B2TH48"/>
<name>B2TH48_PARPJ</name>
<dbReference type="Proteomes" id="UP000001739">
    <property type="component" value="Plasmid pBPHYT01"/>
</dbReference>
<organism evidence="1 2">
    <name type="scientific">Paraburkholderia phytofirmans (strain DSM 17436 / LMG 22146 / PsJN)</name>
    <name type="common">Burkholderia phytofirmans</name>
    <dbReference type="NCBI Taxonomy" id="398527"/>
    <lineage>
        <taxon>Bacteria</taxon>
        <taxon>Pseudomonadati</taxon>
        <taxon>Pseudomonadota</taxon>
        <taxon>Betaproteobacteria</taxon>
        <taxon>Burkholderiales</taxon>
        <taxon>Burkholderiaceae</taxon>
        <taxon>Paraburkholderia</taxon>
    </lineage>
</organism>
<accession>B2TH48</accession>
<evidence type="ECO:0000313" key="2">
    <source>
        <dbReference type="Proteomes" id="UP000001739"/>
    </source>
</evidence>
<proteinExistence type="predicted"/>
<gene>
    <name evidence="1" type="ordered locus">Bphyt_7312</name>
</gene>
<geneLocation type="plasmid" evidence="1 2">
    <name>pBPHYT01</name>
</geneLocation>